<feature type="compositionally biased region" description="Low complexity" evidence="2">
    <location>
        <begin position="286"/>
        <end position="319"/>
    </location>
</feature>
<feature type="compositionally biased region" description="Low complexity" evidence="2">
    <location>
        <begin position="259"/>
        <end position="279"/>
    </location>
</feature>
<dbReference type="Gene3D" id="3.40.190.10">
    <property type="entry name" value="Periplasmic binding protein-like II"/>
    <property type="match status" value="3"/>
</dbReference>
<keyword evidence="1" id="KW-0732">Signal</keyword>
<evidence type="ECO:0000256" key="2">
    <source>
        <dbReference type="SAM" id="MobiDB-lite"/>
    </source>
</evidence>
<comment type="caution">
    <text evidence="3">The sequence shown here is derived from an EMBL/GenBank/DDBJ whole genome shotgun (WGS) entry which is preliminary data.</text>
</comment>
<evidence type="ECO:0000313" key="3">
    <source>
        <dbReference type="EMBL" id="MFC6886769.1"/>
    </source>
</evidence>
<evidence type="ECO:0000313" key="4">
    <source>
        <dbReference type="Proteomes" id="UP001596380"/>
    </source>
</evidence>
<dbReference type="RefSeq" id="WP_309239998.1">
    <property type="nucleotide sequence ID" value="NZ_JBHSXS010000059.1"/>
</dbReference>
<accession>A0ABW2CY64</accession>
<dbReference type="Proteomes" id="UP001596380">
    <property type="component" value="Unassembled WGS sequence"/>
</dbReference>
<organism evidence="3 4">
    <name type="scientific">Actinomadura yumaensis</name>
    <dbReference type="NCBI Taxonomy" id="111807"/>
    <lineage>
        <taxon>Bacteria</taxon>
        <taxon>Bacillati</taxon>
        <taxon>Actinomycetota</taxon>
        <taxon>Actinomycetes</taxon>
        <taxon>Streptosporangiales</taxon>
        <taxon>Thermomonosporaceae</taxon>
        <taxon>Actinomadura</taxon>
    </lineage>
</organism>
<dbReference type="Pfam" id="PF13416">
    <property type="entry name" value="SBP_bac_8"/>
    <property type="match status" value="1"/>
</dbReference>
<gene>
    <name evidence="3" type="ORF">ACFQKB_43890</name>
</gene>
<dbReference type="PANTHER" id="PTHR30222:SF18">
    <property type="entry name" value="BIFUNCTIONAL POLYHYDROXYBUTYRATE SYNTHASE _ ABC TRANSPORTER PERIPLASMIC BINDING PROTEIN-RELATED"/>
    <property type="match status" value="1"/>
</dbReference>
<name>A0ABW2CY64_9ACTN</name>
<protein>
    <submittedName>
        <fullName evidence="3">Extracellular solute-binding protein</fullName>
    </submittedName>
</protein>
<dbReference type="EMBL" id="JBHSXS010000059">
    <property type="protein sequence ID" value="MFC6886769.1"/>
    <property type="molecule type" value="Genomic_DNA"/>
</dbReference>
<reference evidence="4" key="1">
    <citation type="journal article" date="2019" name="Int. J. Syst. Evol. Microbiol.">
        <title>The Global Catalogue of Microorganisms (GCM) 10K type strain sequencing project: providing services to taxonomists for standard genome sequencing and annotation.</title>
        <authorList>
            <consortium name="The Broad Institute Genomics Platform"/>
            <consortium name="The Broad Institute Genome Sequencing Center for Infectious Disease"/>
            <person name="Wu L."/>
            <person name="Ma J."/>
        </authorList>
    </citation>
    <scope>NUCLEOTIDE SEQUENCE [LARGE SCALE GENOMIC DNA]</scope>
    <source>
        <strain evidence="4">JCM 3369</strain>
    </source>
</reference>
<sequence length="475" mass="49721">MTALAATTVIVAGALSACSGGGGEQAGTVKVASTLGPGEGSLNLVSLSGFVENGGNDPRVDWVTPFEKRTGCKVSWKLARDPREMADLMHDRGRRYDGVSAPPEVAGQLVADKQVVAVNPDLVDGFKKIEPRLRALLRKDGEYYGVPYVWGSNLLMYDTRAVQPAPASWAALFDPGQARRYSGRLVMRDSPLAIAEAALYLKGAERKLKISDPYSLTPKQLDAAVRVLARQRPHVKHYWSAPADAVSAFADGGTGHGGTVAPSPSGAPGSAAPGSAAPASTPPPSGTSAPVSGTPAPGVTTPSPSASSSPSASPGASASQGVPVVRDRGEPPAVLGEAWPYQVDVLGRSGKPVRGVVPSEGVTGWMDAWMIGARVQHPSCMYQWLQWTASPDVQQQVAEWAGVAPANPQACAGDRLKPGFCDAYRVGDRGYLDEVVFAHTPSKTCAGKRGKDGGGKRGCTDYAEWTRKWIEATKL</sequence>
<dbReference type="SUPFAM" id="SSF53850">
    <property type="entry name" value="Periplasmic binding protein-like II"/>
    <property type="match status" value="2"/>
</dbReference>
<keyword evidence="4" id="KW-1185">Reference proteome</keyword>
<evidence type="ECO:0000256" key="1">
    <source>
        <dbReference type="ARBA" id="ARBA00022729"/>
    </source>
</evidence>
<feature type="region of interest" description="Disordered" evidence="2">
    <location>
        <begin position="254"/>
        <end position="331"/>
    </location>
</feature>
<dbReference type="InterPro" id="IPR006059">
    <property type="entry name" value="SBP"/>
</dbReference>
<dbReference type="PANTHER" id="PTHR30222">
    <property type="entry name" value="SPERMIDINE/PUTRESCINE-BINDING PERIPLASMIC PROTEIN"/>
    <property type="match status" value="1"/>
</dbReference>
<proteinExistence type="predicted"/>